<evidence type="ECO:0000256" key="1">
    <source>
        <dbReference type="ARBA" id="ARBA00005690"/>
    </source>
</evidence>
<feature type="region of interest" description="Disordered" evidence="6">
    <location>
        <begin position="523"/>
        <end position="547"/>
    </location>
</feature>
<dbReference type="CDD" id="cd04476">
    <property type="entry name" value="RPA1_DBD_C"/>
    <property type="match status" value="1"/>
</dbReference>
<dbReference type="PANTHER" id="PTHR47165:SF4">
    <property type="entry name" value="OS03G0429900 PROTEIN"/>
    <property type="match status" value="1"/>
</dbReference>
<dbReference type="AlphaFoldDB" id="A0AAU9NQW3"/>
<organism evidence="9 10">
    <name type="scientific">Lactuca virosa</name>
    <dbReference type="NCBI Taxonomy" id="75947"/>
    <lineage>
        <taxon>Eukaryota</taxon>
        <taxon>Viridiplantae</taxon>
        <taxon>Streptophyta</taxon>
        <taxon>Embryophyta</taxon>
        <taxon>Tracheophyta</taxon>
        <taxon>Spermatophyta</taxon>
        <taxon>Magnoliopsida</taxon>
        <taxon>eudicotyledons</taxon>
        <taxon>Gunneridae</taxon>
        <taxon>Pentapetalae</taxon>
        <taxon>asterids</taxon>
        <taxon>campanulids</taxon>
        <taxon>Asterales</taxon>
        <taxon>Asteraceae</taxon>
        <taxon>Cichorioideae</taxon>
        <taxon>Cichorieae</taxon>
        <taxon>Lactucinae</taxon>
        <taxon>Lactuca</taxon>
    </lineage>
</organism>
<sequence>MDIGSKIYLKDIEHIADDSHLKVRVLKIWNFIKNNQVLSIEMIIMDEEGTKYKSRVFSQNFSRFRDLIKEGESYIILKPNMAAVKNGFSVTGQKQTLTLDCKSIVKKCDDFSGPVNGFVFADFNSIIEQKCPRDSFFDVIGKIVSFRPLETTNPNPSRHYIKMTITNLQSVHLNVTIFGSQAHQMSQYLKSNSTVTCVVIMMQFVKLNVWNGIGQAQSHFDVKKMFINSDIVEINDFKKELKADKNGGMLEKSITTLPSYSSSYIDDFKGNFPLKTVCEITEPLTEMKYLLVGSIVNIRQNLPWYYEACYKCGSRVNNVPKTNLSYTAPGKMEDSVVIKCKNAACNNSNFHTVIKYIIPMNVQDHTGTIGLTLFDREAKRLLDISAFELKKIHEAAGDSLHLFPNQMNVLKNRKFAFLVDITSYNVINYNNIYTVVKLTEDVSIISDLESKLELMSVQSVSLNEVPLQSDEVVHTVEKDVISQTDESFTPSTVDKSSATSPMKISFDLKRNLHDIYDVDSGVDFSSTKSKRKSMGDGNPLLVPKVEK</sequence>
<keyword evidence="4" id="KW-0862">Zinc</keyword>
<evidence type="ECO:0000256" key="4">
    <source>
        <dbReference type="ARBA" id="ARBA00022833"/>
    </source>
</evidence>
<dbReference type="GO" id="GO:0008270">
    <property type="term" value="F:zinc ion binding"/>
    <property type="evidence" value="ECO:0007669"/>
    <property type="project" value="UniProtKB-KW"/>
</dbReference>
<protein>
    <recommendedName>
        <fullName evidence="11">Replication factor A C-terminal domain-containing protein</fullName>
    </recommendedName>
</protein>
<dbReference type="Proteomes" id="UP001157418">
    <property type="component" value="Unassembled WGS sequence"/>
</dbReference>
<evidence type="ECO:0000256" key="6">
    <source>
        <dbReference type="SAM" id="MobiDB-lite"/>
    </source>
</evidence>
<gene>
    <name evidence="9" type="ORF">LVIROSA_LOCUS26327</name>
</gene>
<dbReference type="GO" id="GO:0003677">
    <property type="term" value="F:DNA binding"/>
    <property type="evidence" value="ECO:0007669"/>
    <property type="project" value="UniProtKB-KW"/>
</dbReference>
<dbReference type="Pfam" id="PF02721">
    <property type="entry name" value="DUF223"/>
    <property type="match status" value="1"/>
</dbReference>
<evidence type="ECO:0000256" key="3">
    <source>
        <dbReference type="ARBA" id="ARBA00022771"/>
    </source>
</evidence>
<dbReference type="Gene3D" id="2.40.50.140">
    <property type="entry name" value="Nucleic acid-binding proteins"/>
    <property type="match status" value="3"/>
</dbReference>
<evidence type="ECO:0000259" key="8">
    <source>
        <dbReference type="Pfam" id="PF08646"/>
    </source>
</evidence>
<evidence type="ECO:0000259" key="7">
    <source>
        <dbReference type="Pfam" id="PF02721"/>
    </source>
</evidence>
<dbReference type="InterPro" id="IPR047192">
    <property type="entry name" value="Euk_RPA1_DBD_C"/>
</dbReference>
<evidence type="ECO:0000313" key="9">
    <source>
        <dbReference type="EMBL" id="CAH1440173.1"/>
    </source>
</evidence>
<keyword evidence="3" id="KW-0863">Zinc-finger</keyword>
<evidence type="ECO:0008006" key="11">
    <source>
        <dbReference type="Google" id="ProtNLM"/>
    </source>
</evidence>
<evidence type="ECO:0000256" key="2">
    <source>
        <dbReference type="ARBA" id="ARBA00022723"/>
    </source>
</evidence>
<dbReference type="InterPro" id="IPR012340">
    <property type="entry name" value="NA-bd_OB-fold"/>
</dbReference>
<keyword evidence="2" id="KW-0479">Metal-binding</keyword>
<evidence type="ECO:0000256" key="5">
    <source>
        <dbReference type="ARBA" id="ARBA00023125"/>
    </source>
</evidence>
<keyword evidence="10" id="KW-1185">Reference proteome</keyword>
<dbReference type="EMBL" id="CAKMRJ010005412">
    <property type="protein sequence ID" value="CAH1440173.1"/>
    <property type="molecule type" value="Genomic_DNA"/>
</dbReference>
<reference evidence="9 10" key="1">
    <citation type="submission" date="2022-01" db="EMBL/GenBank/DDBJ databases">
        <authorList>
            <person name="Xiong W."/>
            <person name="Schranz E."/>
        </authorList>
    </citation>
    <scope>NUCLEOTIDE SEQUENCE [LARGE SCALE GENOMIC DNA]</scope>
</reference>
<accession>A0AAU9NQW3</accession>
<dbReference type="PANTHER" id="PTHR47165">
    <property type="entry name" value="OS03G0429900 PROTEIN"/>
    <property type="match status" value="1"/>
</dbReference>
<keyword evidence="5" id="KW-0238">DNA-binding</keyword>
<dbReference type="InterPro" id="IPR003871">
    <property type="entry name" value="RFA1B/D_OB_1st"/>
</dbReference>
<dbReference type="SUPFAM" id="SSF50249">
    <property type="entry name" value="Nucleic acid-binding proteins"/>
    <property type="match status" value="3"/>
</dbReference>
<dbReference type="Pfam" id="PF08646">
    <property type="entry name" value="Rep_fac-A_C"/>
    <property type="match status" value="1"/>
</dbReference>
<comment type="caution">
    <text evidence="9">The sequence shown here is derived from an EMBL/GenBank/DDBJ whole genome shotgun (WGS) entry which is preliminary data.</text>
</comment>
<comment type="similarity">
    <text evidence="1">Belongs to the replication factor A protein 1 family.</text>
</comment>
<name>A0AAU9NQW3_9ASTR</name>
<dbReference type="InterPro" id="IPR013955">
    <property type="entry name" value="Rep_factor-A_C"/>
</dbReference>
<feature type="domain" description="Replication protein A 70 kDa DNA-binding subunit B/D first OB fold" evidence="7">
    <location>
        <begin position="9"/>
        <end position="106"/>
    </location>
</feature>
<proteinExistence type="inferred from homology"/>
<feature type="domain" description="Replication factor A C-terminal" evidence="8">
    <location>
        <begin position="293"/>
        <end position="425"/>
    </location>
</feature>
<evidence type="ECO:0000313" key="10">
    <source>
        <dbReference type="Proteomes" id="UP001157418"/>
    </source>
</evidence>